<sequence>MQHSCARGFKSGLGNIPCYGITADDGCGGRAPKLPQKFGNYVEQNIDEALNPSQPLKYL</sequence>
<protein>
    <submittedName>
        <fullName evidence="1">Uncharacterized protein</fullName>
    </submittedName>
</protein>
<name>A0A643CKL0_ANAMA</name>
<dbReference type="RefSeq" id="WP_133120943.1">
    <property type="nucleotide sequence ID" value="NZ_PKOF01000011.1"/>
</dbReference>
<reference evidence="1" key="1">
    <citation type="submission" date="2019-08" db="EMBL/GenBank/DDBJ databases">
        <authorList>
            <person name="Amaro Estrada I."/>
            <person name="Quiroz Castaneda R.E."/>
            <person name="Martinez Ocampo F."/>
            <person name="Rodriguez Camarillo S.D."/>
        </authorList>
    </citation>
    <scope>NUCLEOTIDE SEQUENCE</scope>
    <source>
        <strain evidence="1">MEX-30-184-02</strain>
    </source>
</reference>
<evidence type="ECO:0000313" key="1">
    <source>
        <dbReference type="EMBL" id="KAB0451206.1"/>
    </source>
</evidence>
<accession>A0A643CKL0</accession>
<dbReference type="EMBL" id="VTCY01000015">
    <property type="protein sequence ID" value="KAB0451206.1"/>
    <property type="molecule type" value="Genomic_DNA"/>
</dbReference>
<organism evidence="1">
    <name type="scientific">Anaplasma marginale</name>
    <dbReference type="NCBI Taxonomy" id="770"/>
    <lineage>
        <taxon>Bacteria</taxon>
        <taxon>Pseudomonadati</taxon>
        <taxon>Pseudomonadota</taxon>
        <taxon>Alphaproteobacteria</taxon>
        <taxon>Rickettsiales</taxon>
        <taxon>Anaplasmataceae</taxon>
        <taxon>Anaplasma</taxon>
    </lineage>
</organism>
<proteinExistence type="predicted"/>
<gene>
    <name evidence="1" type="ORF">FY207_04395</name>
</gene>
<dbReference type="AlphaFoldDB" id="A0A643CKL0"/>
<comment type="caution">
    <text evidence="1">The sequence shown here is derived from an EMBL/GenBank/DDBJ whole genome shotgun (WGS) entry which is preliminary data.</text>
</comment>